<proteinExistence type="predicted"/>
<dbReference type="Proteomes" id="UP000789901">
    <property type="component" value="Unassembled WGS sequence"/>
</dbReference>
<name>A0ABN7WSI5_GIGMA</name>
<dbReference type="EMBL" id="CAJVQB010057688">
    <property type="protein sequence ID" value="CAG8838266.1"/>
    <property type="molecule type" value="Genomic_DNA"/>
</dbReference>
<organism evidence="1 2">
    <name type="scientific">Gigaspora margarita</name>
    <dbReference type="NCBI Taxonomy" id="4874"/>
    <lineage>
        <taxon>Eukaryota</taxon>
        <taxon>Fungi</taxon>
        <taxon>Fungi incertae sedis</taxon>
        <taxon>Mucoromycota</taxon>
        <taxon>Glomeromycotina</taxon>
        <taxon>Glomeromycetes</taxon>
        <taxon>Diversisporales</taxon>
        <taxon>Gigasporaceae</taxon>
        <taxon>Gigaspora</taxon>
    </lineage>
</organism>
<comment type="caution">
    <text evidence="1">The sequence shown here is derived from an EMBL/GenBank/DDBJ whole genome shotgun (WGS) entry which is preliminary data.</text>
</comment>
<evidence type="ECO:0000313" key="1">
    <source>
        <dbReference type="EMBL" id="CAG8838266.1"/>
    </source>
</evidence>
<feature type="non-terminal residue" evidence="1">
    <location>
        <position position="1"/>
    </location>
</feature>
<sequence>ISLVIEQLEKSQPDKWFYMRNYILEVNNKVVLLSSSSLE</sequence>
<accession>A0ABN7WSI5</accession>
<protein>
    <submittedName>
        <fullName evidence="1">14597_t:CDS:1</fullName>
    </submittedName>
</protein>
<evidence type="ECO:0000313" key="2">
    <source>
        <dbReference type="Proteomes" id="UP000789901"/>
    </source>
</evidence>
<gene>
    <name evidence="1" type="ORF">GMARGA_LOCUS33889</name>
</gene>
<keyword evidence="2" id="KW-1185">Reference proteome</keyword>
<reference evidence="1 2" key="1">
    <citation type="submission" date="2021-06" db="EMBL/GenBank/DDBJ databases">
        <authorList>
            <person name="Kallberg Y."/>
            <person name="Tangrot J."/>
            <person name="Rosling A."/>
        </authorList>
    </citation>
    <scope>NUCLEOTIDE SEQUENCE [LARGE SCALE GENOMIC DNA]</scope>
    <source>
        <strain evidence="1 2">120-4 pot B 10/14</strain>
    </source>
</reference>